<dbReference type="InterPro" id="IPR029057">
    <property type="entry name" value="PRTase-like"/>
</dbReference>
<feature type="binding site" evidence="7 10">
    <location>
        <position position="361"/>
    </location>
    <ligand>
        <name>Mg(2+)</name>
        <dbReference type="ChEBI" id="CHEBI:18420"/>
    </ligand>
</feature>
<dbReference type="GO" id="GO:0000287">
    <property type="term" value="F:magnesium ion binding"/>
    <property type="evidence" value="ECO:0007669"/>
    <property type="project" value="UniProtKB-UniRule"/>
</dbReference>
<dbReference type="STRING" id="426128.SAMN05660297_00828"/>
<evidence type="ECO:0000256" key="4">
    <source>
        <dbReference type="ARBA" id="ARBA00022679"/>
    </source>
</evidence>
<evidence type="ECO:0000313" key="13">
    <source>
        <dbReference type="EMBL" id="SES87902.1"/>
    </source>
</evidence>
<evidence type="ECO:0000256" key="3">
    <source>
        <dbReference type="ARBA" id="ARBA00022676"/>
    </source>
</evidence>
<dbReference type="EMBL" id="FOHU01000002">
    <property type="protein sequence ID" value="SES87902.1"/>
    <property type="molecule type" value="Genomic_DNA"/>
</dbReference>
<gene>
    <name evidence="7" type="primary">purF</name>
    <name evidence="13" type="ORF">SAMN05660297_00828</name>
</gene>
<keyword evidence="6 7" id="KW-0315">Glutamine amidotransferase</keyword>
<keyword evidence="7 11" id="KW-0411">Iron-sulfur</keyword>
<reference evidence="13 14" key="1">
    <citation type="submission" date="2016-10" db="EMBL/GenBank/DDBJ databases">
        <authorList>
            <person name="de Groot N.N."/>
        </authorList>
    </citation>
    <scope>NUCLEOTIDE SEQUENCE [LARGE SCALE GENOMIC DNA]</scope>
    <source>
        <strain evidence="13 14">DSM 18979</strain>
    </source>
</reference>
<dbReference type="UniPathway" id="UPA00074">
    <property type="reaction ID" value="UER00124"/>
</dbReference>
<comment type="pathway">
    <text evidence="1 7 8">Purine metabolism; IMP biosynthesis via de novo pathway; N(1)-(5-phospho-D-ribosyl)glycinamide from 5-phospho-alpha-D-ribose 1-diphosphate: step 1/2.</text>
</comment>
<comment type="function">
    <text evidence="7">Catalyzes the formation of phosphoribosylamine from phosphoribosylpyrophosphate (PRPP) and glutamine.</text>
</comment>
<feature type="binding site" evidence="7 10">
    <location>
        <position position="298"/>
    </location>
    <ligand>
        <name>Mg(2+)</name>
        <dbReference type="ChEBI" id="CHEBI:18420"/>
    </ligand>
</feature>
<evidence type="ECO:0000256" key="1">
    <source>
        <dbReference type="ARBA" id="ARBA00005209"/>
    </source>
</evidence>
<evidence type="ECO:0000313" key="14">
    <source>
        <dbReference type="Proteomes" id="UP000199568"/>
    </source>
</evidence>
<keyword evidence="14" id="KW-1185">Reference proteome</keyword>
<dbReference type="InterPro" id="IPR035584">
    <property type="entry name" value="PurF_N"/>
</dbReference>
<evidence type="ECO:0000256" key="2">
    <source>
        <dbReference type="ARBA" id="ARBA00010138"/>
    </source>
</evidence>
<dbReference type="InterPro" id="IPR029055">
    <property type="entry name" value="Ntn_hydrolases_N"/>
</dbReference>
<keyword evidence="7 10" id="KW-0460">Magnesium</keyword>
<sequence length="476" mass="52303">MYHGVNLDKLKEECGVVGIYTDSNEDTARLLYYGLYALQHRGQESAGIAVNNGLKSNYHKAMGLVPEVFNEDILKKLDGHIGVGHVRYSTAGESYVENAQPLVVRYRGGSISLAHNGNLTNASVIRERLEDGGVVFQTSIDSEVIVNLIARYSNEGIITAIERTVDLIKGAYALVIMTEEQLIGVRDPLGLRPLCIGKIGEKEYVLASESCALDIMGATLVRDVEPGEIVIIDKNGIRSNPYKNNEERASCIFEYIYFARPDSVIDGISVYEARKNAGRILSKEYPVEADMVVAVPDSSVPAAIGYSEASGIPFDEGLIKNRYVGRTFIQPTQSMRELAVRLKLNPLRENVEGKRIVLIDDSIVRGTTIRRLVERLKSAGAKEVHVRISSPPVAFGCYFGIDTPDRNQLIGAIKTAEQIRKIIEADSLGYISTEGLVASTTLPKEHFCLACFSGDYPMDVPKVGEKKIFERLPGGE</sequence>
<evidence type="ECO:0000256" key="10">
    <source>
        <dbReference type="PIRSR" id="PIRSR000485-2"/>
    </source>
</evidence>
<dbReference type="OrthoDB" id="9801213at2"/>
<feature type="binding site" evidence="7 11">
    <location>
        <position position="451"/>
    </location>
    <ligand>
        <name>[4Fe-4S] cluster</name>
        <dbReference type="ChEBI" id="CHEBI:49883"/>
    </ligand>
</feature>
<comment type="cofactor">
    <cofactor evidence="7 10">
        <name>Mg(2+)</name>
        <dbReference type="ChEBI" id="CHEBI:18420"/>
    </cofactor>
    <text evidence="7 10">Binds 1 Mg(2+) ion per subunit.</text>
</comment>
<evidence type="ECO:0000256" key="11">
    <source>
        <dbReference type="PIRSR" id="PIRSR000485-3"/>
    </source>
</evidence>
<dbReference type="EC" id="2.4.2.14" evidence="7"/>
<proteinExistence type="inferred from homology"/>
<dbReference type="Pfam" id="PF00156">
    <property type="entry name" value="Pribosyltran"/>
    <property type="match status" value="1"/>
</dbReference>
<dbReference type="GO" id="GO:0009113">
    <property type="term" value="P:purine nucleobase biosynthetic process"/>
    <property type="evidence" value="ECO:0007669"/>
    <property type="project" value="UniProtKB-UniRule"/>
</dbReference>
<keyword evidence="4 7" id="KW-0808">Transferase</keyword>
<dbReference type="PROSITE" id="PS51278">
    <property type="entry name" value="GATASE_TYPE_2"/>
    <property type="match status" value="1"/>
</dbReference>
<dbReference type="Pfam" id="PF13522">
    <property type="entry name" value="GATase_6"/>
    <property type="match status" value="1"/>
</dbReference>
<dbReference type="SUPFAM" id="SSF56235">
    <property type="entry name" value="N-terminal nucleophile aminohydrolases (Ntn hydrolases)"/>
    <property type="match status" value="1"/>
</dbReference>
<feature type="active site" description="Nucleophile" evidence="7 9">
    <location>
        <position position="14"/>
    </location>
</feature>
<comment type="catalytic activity">
    <reaction evidence="7 8">
        <text>5-phospho-beta-D-ribosylamine + L-glutamate + diphosphate = 5-phospho-alpha-D-ribose 1-diphosphate + L-glutamine + H2O</text>
        <dbReference type="Rhea" id="RHEA:14905"/>
        <dbReference type="ChEBI" id="CHEBI:15377"/>
        <dbReference type="ChEBI" id="CHEBI:29985"/>
        <dbReference type="ChEBI" id="CHEBI:33019"/>
        <dbReference type="ChEBI" id="CHEBI:58017"/>
        <dbReference type="ChEBI" id="CHEBI:58359"/>
        <dbReference type="ChEBI" id="CHEBI:58681"/>
        <dbReference type="EC" id="2.4.2.14"/>
    </reaction>
</comment>
<feature type="binding site" evidence="7 11">
    <location>
        <position position="397"/>
    </location>
    <ligand>
        <name>[4Fe-4S] cluster</name>
        <dbReference type="ChEBI" id="CHEBI:49883"/>
    </ligand>
</feature>
<dbReference type="CDD" id="cd00715">
    <property type="entry name" value="GPATase_N"/>
    <property type="match status" value="1"/>
</dbReference>
<dbReference type="Gene3D" id="3.40.50.2020">
    <property type="match status" value="1"/>
</dbReference>
<dbReference type="InterPro" id="IPR017932">
    <property type="entry name" value="GATase_2_dom"/>
</dbReference>
<keyword evidence="7 11" id="KW-0408">Iron</keyword>
<dbReference type="NCBIfam" id="TIGR01134">
    <property type="entry name" value="purF"/>
    <property type="match status" value="1"/>
</dbReference>
<dbReference type="GO" id="GO:0004044">
    <property type="term" value="F:amidophosphoribosyltransferase activity"/>
    <property type="evidence" value="ECO:0007669"/>
    <property type="project" value="UniProtKB-UniRule"/>
</dbReference>
<keyword evidence="5 7" id="KW-0658">Purine biosynthesis</keyword>
<protein>
    <recommendedName>
        <fullName evidence="7">Amidophosphoribosyltransferase</fullName>
        <shortName evidence="7">ATase</shortName>
        <ecNumber evidence="7">2.4.2.14</ecNumber>
    </recommendedName>
    <alternativeName>
        <fullName evidence="7">Glutamine phosphoribosylpyrophosphate amidotransferase</fullName>
        <shortName evidence="7">GPATase</shortName>
    </alternativeName>
</protein>
<dbReference type="GO" id="GO:0051539">
    <property type="term" value="F:4 iron, 4 sulfur cluster binding"/>
    <property type="evidence" value="ECO:0007669"/>
    <property type="project" value="UniProtKB-KW"/>
</dbReference>
<dbReference type="InterPro" id="IPR005854">
    <property type="entry name" value="PurF"/>
</dbReference>
<evidence type="ECO:0000256" key="8">
    <source>
        <dbReference type="PIRNR" id="PIRNR000485"/>
    </source>
</evidence>
<feature type="binding site" evidence="7 10">
    <location>
        <position position="360"/>
    </location>
    <ligand>
        <name>Mg(2+)</name>
        <dbReference type="ChEBI" id="CHEBI:18420"/>
    </ligand>
</feature>
<keyword evidence="7 10" id="KW-0479">Metal-binding</keyword>
<evidence type="ECO:0000256" key="7">
    <source>
        <dbReference type="HAMAP-Rule" id="MF_01931"/>
    </source>
</evidence>
<feature type="binding site" evidence="7 11">
    <location>
        <position position="251"/>
    </location>
    <ligand>
        <name>[4Fe-4S] cluster</name>
        <dbReference type="ChEBI" id="CHEBI:49883"/>
    </ligand>
</feature>
<dbReference type="GO" id="GO:0006189">
    <property type="term" value="P:'de novo' IMP biosynthetic process"/>
    <property type="evidence" value="ECO:0007669"/>
    <property type="project" value="UniProtKB-UniRule"/>
</dbReference>
<comment type="similarity">
    <text evidence="2 7 8">In the C-terminal section; belongs to the purine/pyrimidine phosphoribosyltransferase family.</text>
</comment>
<accession>A0A1I0A1J1</accession>
<dbReference type="Gene3D" id="3.60.20.10">
    <property type="entry name" value="Glutamine Phosphoribosylpyrophosphate, subunit 1, domain 1"/>
    <property type="match status" value="1"/>
</dbReference>
<organism evidence="13 14">
    <name type="scientific">Natronincola peptidivorans</name>
    <dbReference type="NCBI Taxonomy" id="426128"/>
    <lineage>
        <taxon>Bacteria</taxon>
        <taxon>Bacillati</taxon>
        <taxon>Bacillota</taxon>
        <taxon>Clostridia</taxon>
        <taxon>Peptostreptococcales</taxon>
        <taxon>Natronincolaceae</taxon>
        <taxon>Natronincola</taxon>
    </lineage>
</organism>
<dbReference type="PANTHER" id="PTHR11907">
    <property type="entry name" value="AMIDOPHOSPHORIBOSYLTRANSFERASE"/>
    <property type="match status" value="1"/>
</dbReference>
<comment type="cofactor">
    <cofactor evidence="7 11">
        <name>[4Fe-4S] cluster</name>
        <dbReference type="ChEBI" id="CHEBI:49883"/>
    </cofactor>
    <text evidence="7 11">Binds 1 [4Fe-4S] cluster per subunit.</text>
</comment>
<evidence type="ECO:0000256" key="6">
    <source>
        <dbReference type="ARBA" id="ARBA00022962"/>
    </source>
</evidence>
<dbReference type="SUPFAM" id="SSF53271">
    <property type="entry name" value="PRTase-like"/>
    <property type="match status" value="1"/>
</dbReference>
<evidence type="ECO:0000256" key="5">
    <source>
        <dbReference type="ARBA" id="ARBA00022755"/>
    </source>
</evidence>
<feature type="domain" description="Glutamine amidotransferase type-2" evidence="12">
    <location>
        <begin position="14"/>
        <end position="235"/>
    </location>
</feature>
<keyword evidence="3 7" id="KW-0328">Glycosyltransferase</keyword>
<dbReference type="CDD" id="cd06223">
    <property type="entry name" value="PRTases_typeI"/>
    <property type="match status" value="1"/>
</dbReference>
<keyword evidence="7" id="KW-0004">4Fe-4S</keyword>
<evidence type="ECO:0000256" key="9">
    <source>
        <dbReference type="PIRSR" id="PIRSR000485-1"/>
    </source>
</evidence>
<dbReference type="PIRSF" id="PIRSF000485">
    <property type="entry name" value="Amd_phspho_trans"/>
    <property type="match status" value="1"/>
</dbReference>
<dbReference type="Proteomes" id="UP000199568">
    <property type="component" value="Unassembled WGS sequence"/>
</dbReference>
<dbReference type="AlphaFoldDB" id="A0A1I0A1J1"/>
<name>A0A1I0A1J1_9FIRM</name>
<feature type="binding site" evidence="7 11">
    <location>
        <position position="448"/>
    </location>
    <ligand>
        <name>[4Fe-4S] cluster</name>
        <dbReference type="ChEBI" id="CHEBI:49883"/>
    </ligand>
</feature>
<dbReference type="RefSeq" id="WP_090439730.1">
    <property type="nucleotide sequence ID" value="NZ_FOHU01000002.1"/>
</dbReference>
<evidence type="ECO:0000259" key="12">
    <source>
        <dbReference type="PROSITE" id="PS51278"/>
    </source>
</evidence>
<dbReference type="InterPro" id="IPR000836">
    <property type="entry name" value="PRTase_dom"/>
</dbReference>
<dbReference type="HAMAP" id="MF_01931">
    <property type="entry name" value="PurF"/>
    <property type="match status" value="1"/>
</dbReference>